<keyword evidence="4" id="KW-1185">Reference proteome</keyword>
<name>A0A7X5VJP1_9ACTN</name>
<evidence type="ECO:0000259" key="2">
    <source>
        <dbReference type="Pfam" id="PF01471"/>
    </source>
</evidence>
<keyword evidence="3" id="KW-0378">Hydrolase</keyword>
<dbReference type="InterPro" id="IPR036366">
    <property type="entry name" value="PGBDSf"/>
</dbReference>
<evidence type="ECO:0000256" key="1">
    <source>
        <dbReference type="SAM" id="SignalP"/>
    </source>
</evidence>
<feature type="domain" description="Peptidoglycan binding-like" evidence="2">
    <location>
        <begin position="73"/>
        <end position="126"/>
    </location>
</feature>
<dbReference type="EMBL" id="JAASRO010000001">
    <property type="protein sequence ID" value="NIK61657.1"/>
    <property type="molecule type" value="Genomic_DNA"/>
</dbReference>
<feature type="signal peptide" evidence="1">
    <location>
        <begin position="1"/>
        <end position="28"/>
    </location>
</feature>
<organism evidence="3 4">
    <name type="scientific">Kribbella shirazensis</name>
    <dbReference type="NCBI Taxonomy" id="1105143"/>
    <lineage>
        <taxon>Bacteria</taxon>
        <taxon>Bacillati</taxon>
        <taxon>Actinomycetota</taxon>
        <taxon>Actinomycetes</taxon>
        <taxon>Propionibacteriales</taxon>
        <taxon>Kribbellaceae</taxon>
        <taxon>Kribbella</taxon>
    </lineage>
</organism>
<dbReference type="InterPro" id="IPR002477">
    <property type="entry name" value="Peptidoglycan-bd-like"/>
</dbReference>
<sequence length="197" mass="21355">MRTWRRAQLAAAAALVGLGVVSSGVAYADSGNVGKYSTAYVDGSGYLDDDFGDHRGELGSDLCYGCSNSSNTDAVLLWQSFLVAEGFIGYSGLDGNFGPATRDATKKWQSRYGLTADGRVGNATWGRADNILRWDDGFVRYPGRDGKSVVLERGWNYQGQTYGAYDLLGIDVSGSRRVSFTNSAHIWLKARTYDVLS</sequence>
<keyword evidence="1" id="KW-0732">Signal</keyword>
<feature type="chain" id="PRO_5031172942" evidence="1">
    <location>
        <begin position="29"/>
        <end position="197"/>
    </location>
</feature>
<dbReference type="InterPro" id="IPR036365">
    <property type="entry name" value="PGBD-like_sf"/>
</dbReference>
<dbReference type="RefSeq" id="WP_167216300.1">
    <property type="nucleotide sequence ID" value="NZ_JAASRO010000001.1"/>
</dbReference>
<dbReference type="Gene3D" id="1.10.101.10">
    <property type="entry name" value="PGBD-like superfamily/PGBD"/>
    <property type="match status" value="1"/>
</dbReference>
<evidence type="ECO:0000313" key="3">
    <source>
        <dbReference type="EMBL" id="NIK61657.1"/>
    </source>
</evidence>
<accession>A0A7X5VJP1</accession>
<gene>
    <name evidence="3" type="ORF">BJY22_007374</name>
</gene>
<comment type="caution">
    <text evidence="3">The sequence shown here is derived from an EMBL/GenBank/DDBJ whole genome shotgun (WGS) entry which is preliminary data.</text>
</comment>
<proteinExistence type="predicted"/>
<reference evidence="3 4" key="1">
    <citation type="submission" date="2020-03" db="EMBL/GenBank/DDBJ databases">
        <title>Sequencing the genomes of 1000 actinobacteria strains.</title>
        <authorList>
            <person name="Klenk H.-P."/>
        </authorList>
    </citation>
    <scope>NUCLEOTIDE SEQUENCE [LARGE SCALE GENOMIC DNA]</scope>
    <source>
        <strain evidence="3 4">DSM 45490</strain>
    </source>
</reference>
<dbReference type="Proteomes" id="UP000555407">
    <property type="component" value="Unassembled WGS sequence"/>
</dbReference>
<dbReference type="GO" id="GO:0016787">
    <property type="term" value="F:hydrolase activity"/>
    <property type="evidence" value="ECO:0007669"/>
    <property type="project" value="UniProtKB-KW"/>
</dbReference>
<evidence type="ECO:0000313" key="4">
    <source>
        <dbReference type="Proteomes" id="UP000555407"/>
    </source>
</evidence>
<dbReference type="SUPFAM" id="SSF47090">
    <property type="entry name" value="PGBD-like"/>
    <property type="match status" value="1"/>
</dbReference>
<dbReference type="AlphaFoldDB" id="A0A7X5VJP1"/>
<dbReference type="Pfam" id="PF01471">
    <property type="entry name" value="PG_binding_1"/>
    <property type="match status" value="1"/>
</dbReference>
<protein>
    <submittedName>
        <fullName evidence="3">Peptidoglycan hydrolase-like protein with peptidoglycan-binding domain</fullName>
    </submittedName>
</protein>